<protein>
    <submittedName>
        <fullName evidence="8">MFS transporter</fullName>
    </submittedName>
</protein>
<dbReference type="PANTHER" id="PTHR43791:SF36">
    <property type="entry name" value="TRANSPORTER, PUTATIVE (AFU_ORTHOLOGUE AFUA_6G08340)-RELATED"/>
    <property type="match status" value="1"/>
</dbReference>
<dbReference type="GO" id="GO:0022857">
    <property type="term" value="F:transmembrane transporter activity"/>
    <property type="evidence" value="ECO:0007669"/>
    <property type="project" value="InterPro"/>
</dbReference>
<feature type="transmembrane region" description="Helical" evidence="6">
    <location>
        <begin position="373"/>
        <end position="398"/>
    </location>
</feature>
<sequence length="445" mass="47939">MSFLPLSNFANKEQWRVYNKIAWRLMPFLLLLYIISFLDRVNVGFAKLQMSTDIGLSDAAYGIGAGIFFLGYCLCEIPSNLLLQRFGAKFWIARIMVVWGIISTAMLFVHTPWQFYGMRFLLGIAEAGFYPGIILYLTYWYPARLRSQICAIFFLGIALSGIIGGPLSGWIMNTFAGLYGLHGWQWLFLLEGTPAIIFGVVSYFYLDDSPAQAKWLTAGEKSLVVGELEEENQSKLAAGVGHKFSHAIKDVNVWLLAFANFALLSGVYGVSFWMPQIIRDLGVQDLLMNGIVTAIPYAVACVGMILIGKHSDRTGERKWHTAACGVLGAIGLVLSGVFAQQPIISLLGLSLAMTGALAGLAVMWALPGTILTGAAAAAGIALMATVGNFGGYIAPITLGLVKQATGHLEFGLYTMAAAMLVGAVLMLLLPKLRSATVVAAPAAAA</sequence>
<feature type="transmembrane region" description="Helical" evidence="6">
    <location>
        <begin position="253"/>
        <end position="274"/>
    </location>
</feature>
<dbReference type="Gene3D" id="1.20.1250.20">
    <property type="entry name" value="MFS general substrate transporter like domains"/>
    <property type="match status" value="2"/>
</dbReference>
<keyword evidence="4 6" id="KW-1133">Transmembrane helix</keyword>
<dbReference type="EMBL" id="VOSK01000326">
    <property type="protein sequence ID" value="MPR30197.1"/>
    <property type="molecule type" value="Genomic_DNA"/>
</dbReference>
<keyword evidence="2" id="KW-0813">Transport</keyword>
<keyword evidence="3 6" id="KW-0812">Transmembrane</keyword>
<feature type="transmembrane region" description="Helical" evidence="6">
    <location>
        <begin position="319"/>
        <end position="338"/>
    </location>
</feature>
<comment type="subcellular location">
    <subcellularLocation>
        <location evidence="1">Membrane</location>
        <topology evidence="1">Multi-pass membrane protein</topology>
    </subcellularLocation>
</comment>
<dbReference type="InterPro" id="IPR011701">
    <property type="entry name" value="MFS"/>
</dbReference>
<keyword evidence="5 6" id="KW-0472">Membrane</keyword>
<dbReference type="GO" id="GO:0005886">
    <property type="term" value="C:plasma membrane"/>
    <property type="evidence" value="ECO:0007669"/>
    <property type="project" value="TreeGrafter"/>
</dbReference>
<feature type="transmembrane region" description="Helical" evidence="6">
    <location>
        <begin position="184"/>
        <end position="206"/>
    </location>
</feature>
<evidence type="ECO:0000256" key="1">
    <source>
        <dbReference type="ARBA" id="ARBA00004141"/>
    </source>
</evidence>
<evidence type="ECO:0000256" key="5">
    <source>
        <dbReference type="ARBA" id="ARBA00023136"/>
    </source>
</evidence>
<dbReference type="Proteomes" id="UP000403266">
    <property type="component" value="Unassembled WGS sequence"/>
</dbReference>
<organism evidence="8 9">
    <name type="scientific">Microvirga tunisiensis</name>
    <dbReference type="NCBI Taxonomy" id="2108360"/>
    <lineage>
        <taxon>Bacteria</taxon>
        <taxon>Pseudomonadati</taxon>
        <taxon>Pseudomonadota</taxon>
        <taxon>Alphaproteobacteria</taxon>
        <taxon>Hyphomicrobiales</taxon>
        <taxon>Methylobacteriaceae</taxon>
        <taxon>Microvirga</taxon>
    </lineage>
</organism>
<dbReference type="FunFam" id="1.20.1250.20:FF:000018">
    <property type="entry name" value="MFS transporter permease"/>
    <property type="match status" value="1"/>
</dbReference>
<evidence type="ECO:0000256" key="6">
    <source>
        <dbReference type="SAM" id="Phobius"/>
    </source>
</evidence>
<dbReference type="SUPFAM" id="SSF103473">
    <property type="entry name" value="MFS general substrate transporter"/>
    <property type="match status" value="1"/>
</dbReference>
<dbReference type="CDD" id="cd17319">
    <property type="entry name" value="MFS_ExuT_GudP_like"/>
    <property type="match status" value="1"/>
</dbReference>
<feature type="transmembrane region" description="Helical" evidence="6">
    <location>
        <begin position="149"/>
        <end position="172"/>
    </location>
</feature>
<evidence type="ECO:0000259" key="7">
    <source>
        <dbReference type="PROSITE" id="PS50850"/>
    </source>
</evidence>
<keyword evidence="9" id="KW-1185">Reference proteome</keyword>
<feature type="domain" description="Major facilitator superfamily (MFS) profile" evidence="7">
    <location>
        <begin position="25"/>
        <end position="434"/>
    </location>
</feature>
<dbReference type="InterPro" id="IPR020846">
    <property type="entry name" value="MFS_dom"/>
</dbReference>
<dbReference type="InterPro" id="IPR036259">
    <property type="entry name" value="MFS_trans_sf"/>
</dbReference>
<accession>A0A5N7MT77</accession>
<dbReference type="PANTHER" id="PTHR43791">
    <property type="entry name" value="PERMEASE-RELATED"/>
    <property type="match status" value="1"/>
</dbReference>
<evidence type="ECO:0000256" key="4">
    <source>
        <dbReference type="ARBA" id="ARBA00022989"/>
    </source>
</evidence>
<feature type="transmembrane region" description="Helical" evidence="6">
    <location>
        <begin position="21"/>
        <end position="39"/>
    </location>
</feature>
<feature type="transmembrane region" description="Helical" evidence="6">
    <location>
        <begin position="410"/>
        <end position="429"/>
    </location>
</feature>
<dbReference type="Pfam" id="PF07690">
    <property type="entry name" value="MFS_1"/>
    <property type="match status" value="1"/>
</dbReference>
<evidence type="ECO:0000313" key="9">
    <source>
        <dbReference type="Proteomes" id="UP000403266"/>
    </source>
</evidence>
<evidence type="ECO:0000256" key="3">
    <source>
        <dbReference type="ARBA" id="ARBA00022692"/>
    </source>
</evidence>
<feature type="transmembrane region" description="Helical" evidence="6">
    <location>
        <begin position="91"/>
        <end position="110"/>
    </location>
</feature>
<comment type="caution">
    <text evidence="8">The sequence shown here is derived from an EMBL/GenBank/DDBJ whole genome shotgun (WGS) entry which is preliminary data.</text>
</comment>
<evidence type="ECO:0000256" key="2">
    <source>
        <dbReference type="ARBA" id="ARBA00022448"/>
    </source>
</evidence>
<reference evidence="8 9" key="1">
    <citation type="journal article" date="2019" name="Syst. Appl. Microbiol.">
        <title>Microvirga tunisiensis sp. nov., a root nodule symbiotic bacterium isolated from Lupinus micranthus and L. luteus grown in Northern Tunisia.</title>
        <authorList>
            <person name="Msaddak A."/>
            <person name="Rejili M."/>
            <person name="Duran D."/>
            <person name="Mars M."/>
            <person name="Palacios J.M."/>
            <person name="Ruiz-Argueso T."/>
            <person name="Rey L."/>
            <person name="Imperial J."/>
        </authorList>
    </citation>
    <scope>NUCLEOTIDE SEQUENCE [LARGE SCALE GENOMIC DNA]</scope>
    <source>
        <strain evidence="8 9">Lmie10</strain>
    </source>
</reference>
<dbReference type="RefSeq" id="WP_152717052.1">
    <property type="nucleotide sequence ID" value="NZ_VOSJ01000357.1"/>
</dbReference>
<gene>
    <name evidence="8" type="ORF">FS320_35435</name>
</gene>
<dbReference type="OrthoDB" id="9773957at2"/>
<feature type="transmembrane region" description="Helical" evidence="6">
    <location>
        <begin position="286"/>
        <end position="307"/>
    </location>
</feature>
<dbReference type="AlphaFoldDB" id="A0A5N7MT77"/>
<feature type="transmembrane region" description="Helical" evidence="6">
    <location>
        <begin position="344"/>
        <end position="366"/>
    </location>
</feature>
<evidence type="ECO:0000313" key="8">
    <source>
        <dbReference type="EMBL" id="MPR30197.1"/>
    </source>
</evidence>
<proteinExistence type="predicted"/>
<name>A0A5N7MT77_9HYPH</name>
<dbReference type="PROSITE" id="PS50850">
    <property type="entry name" value="MFS"/>
    <property type="match status" value="1"/>
</dbReference>
<feature type="transmembrane region" description="Helical" evidence="6">
    <location>
        <begin position="59"/>
        <end position="79"/>
    </location>
</feature>
<feature type="transmembrane region" description="Helical" evidence="6">
    <location>
        <begin position="116"/>
        <end position="137"/>
    </location>
</feature>